<dbReference type="InterPro" id="IPR016039">
    <property type="entry name" value="Thiolase-like"/>
</dbReference>
<dbReference type="STRING" id="381665.SAMN05216554_1803"/>
<evidence type="ECO:0000259" key="1">
    <source>
        <dbReference type="Pfam" id="PF00108"/>
    </source>
</evidence>
<dbReference type="GO" id="GO:0016747">
    <property type="term" value="F:acyltransferase activity, transferring groups other than amino-acyl groups"/>
    <property type="evidence" value="ECO:0007669"/>
    <property type="project" value="InterPro"/>
</dbReference>
<dbReference type="Pfam" id="PF00108">
    <property type="entry name" value="Thiolase_N"/>
    <property type="match status" value="1"/>
</dbReference>
<dbReference type="PANTHER" id="PTHR42870:SF1">
    <property type="entry name" value="NON-SPECIFIC LIPID-TRANSFER PROTEIN-LIKE 2"/>
    <property type="match status" value="1"/>
</dbReference>
<proteinExistence type="predicted"/>
<dbReference type="EMBL" id="FNPZ01000001">
    <property type="protein sequence ID" value="SDY86823.1"/>
    <property type="molecule type" value="Genomic_DNA"/>
</dbReference>
<dbReference type="PANTHER" id="PTHR42870">
    <property type="entry name" value="ACETYL-COA C-ACETYLTRANSFERASE"/>
    <property type="match status" value="1"/>
</dbReference>
<organism evidence="3 4">
    <name type="scientific">Herbiconiux ginsengi</name>
    <dbReference type="NCBI Taxonomy" id="381665"/>
    <lineage>
        <taxon>Bacteria</taxon>
        <taxon>Bacillati</taxon>
        <taxon>Actinomycetota</taxon>
        <taxon>Actinomycetes</taxon>
        <taxon>Micrococcales</taxon>
        <taxon>Microbacteriaceae</taxon>
        <taxon>Herbiconiux</taxon>
    </lineage>
</organism>
<dbReference type="PIRSF" id="PIRSF000429">
    <property type="entry name" value="Ac-CoA_Ac_transf"/>
    <property type="match status" value="1"/>
</dbReference>
<dbReference type="Gene3D" id="3.40.47.10">
    <property type="match status" value="1"/>
</dbReference>
<feature type="domain" description="Thiolase N-terminal" evidence="1">
    <location>
        <begin position="18"/>
        <end position="226"/>
    </location>
</feature>
<dbReference type="SUPFAM" id="SSF53901">
    <property type="entry name" value="Thiolase-like"/>
    <property type="match status" value="2"/>
</dbReference>
<dbReference type="Proteomes" id="UP000198891">
    <property type="component" value="Unassembled WGS sequence"/>
</dbReference>
<name>A0A1H3NDL6_9MICO</name>
<evidence type="ECO:0000259" key="2">
    <source>
        <dbReference type="Pfam" id="PF22691"/>
    </source>
</evidence>
<dbReference type="Pfam" id="PF22691">
    <property type="entry name" value="Thiolase_C_1"/>
    <property type="match status" value="1"/>
</dbReference>
<keyword evidence="3" id="KW-0808">Transferase</keyword>
<sequence>MPPQRKGDDAVISGVGLTPFSRDAGRSALELQAVAAYQALDDAGLSARGVDTVITGYATTVNHIMPGNVLAEYLGASPTRAFGMNVGGATGLAMLAEATRLVRSGDAGTVLVVGGENRASGQSRDAAIATLAQVGHSTHEVVLGANIPAYYALLASEYLHRFGLGRADLAPLAVQMRAHATAHPGAQFRTPITVDDVLAAPPIAEPLGLLDCCPMSDGAAAFVVSRRGGGNREVTVAGLGQANEHQHVSEADFGSFGAASSAQSALDEAGAGIEELDILGIYDSFTITLAILLEEIGIVPPGTAGRHAAEGFFAADGRYPLNLHGGLLSYGHSGVAGGMAHLVEIVAQMRGEAGGRQLTDRPRRGLLHADGGVLSAHVSIVLDAAPTGEPT</sequence>
<dbReference type="AlphaFoldDB" id="A0A1H3NDL6"/>
<protein>
    <submittedName>
        <fullName evidence="3">Acetyl-CoA acetyltransferase</fullName>
    </submittedName>
</protein>
<dbReference type="RefSeq" id="WP_092551609.1">
    <property type="nucleotide sequence ID" value="NZ_FNPZ01000001.1"/>
</dbReference>
<dbReference type="InterPro" id="IPR055140">
    <property type="entry name" value="Thiolase_C_2"/>
</dbReference>
<dbReference type="OrthoDB" id="9785768at2"/>
<gene>
    <name evidence="3" type="ORF">SAMN05216554_1803</name>
</gene>
<dbReference type="InterPro" id="IPR002155">
    <property type="entry name" value="Thiolase"/>
</dbReference>
<dbReference type="InterPro" id="IPR020616">
    <property type="entry name" value="Thiolase_N"/>
</dbReference>
<dbReference type="CDD" id="cd00829">
    <property type="entry name" value="SCP-x_thiolase"/>
    <property type="match status" value="1"/>
</dbReference>
<accession>A0A1H3NDL6</accession>
<keyword evidence="4" id="KW-1185">Reference proteome</keyword>
<evidence type="ECO:0000313" key="3">
    <source>
        <dbReference type="EMBL" id="SDY86823.1"/>
    </source>
</evidence>
<feature type="domain" description="Thiolase C-terminal" evidence="2">
    <location>
        <begin position="240"/>
        <end position="383"/>
    </location>
</feature>
<evidence type="ECO:0000313" key="4">
    <source>
        <dbReference type="Proteomes" id="UP000198891"/>
    </source>
</evidence>
<reference evidence="3 4" key="1">
    <citation type="submission" date="2016-10" db="EMBL/GenBank/DDBJ databases">
        <authorList>
            <person name="de Groot N.N."/>
        </authorList>
    </citation>
    <scope>NUCLEOTIDE SEQUENCE [LARGE SCALE GENOMIC DNA]</scope>
    <source>
        <strain evidence="3 4">CGMCC 4.3491</strain>
    </source>
</reference>